<dbReference type="CDD" id="cd02215">
    <property type="entry name" value="cupin_QDO_N_C"/>
    <property type="match status" value="1"/>
</dbReference>
<gene>
    <name evidence="4" type="ORF">EKO04_003504</name>
</gene>
<reference evidence="4" key="2">
    <citation type="submission" date="2020-09" db="EMBL/GenBank/DDBJ databases">
        <title>Reference genome assembly for Australian Ascochyta lentis isolate Al4.</title>
        <authorList>
            <person name="Lee R.C."/>
            <person name="Farfan-Caceres L.M."/>
            <person name="Debler J.W."/>
            <person name="Williams A.H."/>
            <person name="Henares B.M."/>
        </authorList>
    </citation>
    <scope>NUCLEOTIDE SEQUENCE</scope>
    <source>
        <strain evidence="4">Al4</strain>
    </source>
</reference>
<reference evidence="4" key="1">
    <citation type="submission" date="2018-12" db="EMBL/GenBank/DDBJ databases">
        <authorList>
            <person name="Syme R.A."/>
            <person name="Farfan-Caceres L."/>
            <person name="Lichtenzveig J."/>
        </authorList>
    </citation>
    <scope>NUCLEOTIDE SEQUENCE</scope>
    <source>
        <strain evidence="4">Al4</strain>
    </source>
</reference>
<organism evidence="4 5">
    <name type="scientific">Ascochyta lentis</name>
    <dbReference type="NCBI Taxonomy" id="205686"/>
    <lineage>
        <taxon>Eukaryota</taxon>
        <taxon>Fungi</taxon>
        <taxon>Dikarya</taxon>
        <taxon>Ascomycota</taxon>
        <taxon>Pezizomycotina</taxon>
        <taxon>Dothideomycetes</taxon>
        <taxon>Pleosporomycetidae</taxon>
        <taxon>Pleosporales</taxon>
        <taxon>Pleosporineae</taxon>
        <taxon>Didymellaceae</taxon>
        <taxon>Ascochyta</taxon>
    </lineage>
</organism>
<feature type="compositionally biased region" description="Low complexity" evidence="1">
    <location>
        <begin position="1"/>
        <end position="11"/>
    </location>
</feature>
<comment type="caution">
    <text evidence="4">The sequence shown here is derived from an EMBL/GenBank/DDBJ whole genome shotgun (WGS) entry which is preliminary data.</text>
</comment>
<accession>A0A8H7MF73</accession>
<protein>
    <recommendedName>
        <fullName evidence="6">RmlC-like cupin</fullName>
    </recommendedName>
</protein>
<evidence type="ECO:0000313" key="5">
    <source>
        <dbReference type="Proteomes" id="UP000651452"/>
    </source>
</evidence>
<dbReference type="InterPro" id="IPR014710">
    <property type="entry name" value="RmlC-like_jellyroll"/>
</dbReference>
<dbReference type="OrthoDB" id="2588190at2759"/>
<dbReference type="EMBL" id="RZGK01000006">
    <property type="protein sequence ID" value="KAF9698406.1"/>
    <property type="molecule type" value="Genomic_DNA"/>
</dbReference>
<evidence type="ECO:0000256" key="1">
    <source>
        <dbReference type="SAM" id="MobiDB-lite"/>
    </source>
</evidence>
<dbReference type="Proteomes" id="UP000651452">
    <property type="component" value="Unassembled WGS sequence"/>
</dbReference>
<evidence type="ECO:0000313" key="4">
    <source>
        <dbReference type="EMBL" id="KAF9698406.1"/>
    </source>
</evidence>
<evidence type="ECO:0000259" key="2">
    <source>
        <dbReference type="Pfam" id="PF05899"/>
    </source>
</evidence>
<dbReference type="Pfam" id="PF05899">
    <property type="entry name" value="Cupin_3"/>
    <property type="match status" value="1"/>
</dbReference>
<dbReference type="InterPro" id="IPR013096">
    <property type="entry name" value="Cupin_2"/>
</dbReference>
<dbReference type="InterPro" id="IPR008579">
    <property type="entry name" value="UGlyAH_Cupin_dom"/>
</dbReference>
<dbReference type="AlphaFoldDB" id="A0A8H7MF73"/>
<keyword evidence="5" id="KW-1185">Reference proteome</keyword>
<dbReference type="PANTHER" id="PTHR36440">
    <property type="entry name" value="PUTATIVE (AFU_ORTHOLOGUE AFUA_8G07350)-RELATED"/>
    <property type="match status" value="1"/>
</dbReference>
<dbReference type="Gene3D" id="2.60.120.10">
    <property type="entry name" value="Jelly Rolls"/>
    <property type="match status" value="2"/>
</dbReference>
<name>A0A8H7MF73_9PLEO</name>
<feature type="region of interest" description="Disordered" evidence="1">
    <location>
        <begin position="1"/>
        <end position="29"/>
    </location>
</feature>
<dbReference type="PANTHER" id="PTHR36440:SF1">
    <property type="entry name" value="PUTATIVE (AFU_ORTHOLOGUE AFUA_8G07350)-RELATED"/>
    <property type="match status" value="1"/>
</dbReference>
<feature type="domain" description="(S)-ureidoglycine aminohydrolase cupin" evidence="2">
    <location>
        <begin position="271"/>
        <end position="315"/>
    </location>
</feature>
<proteinExistence type="predicted"/>
<dbReference type="InterPro" id="IPR053146">
    <property type="entry name" value="QDO-like"/>
</dbReference>
<dbReference type="Pfam" id="PF07883">
    <property type="entry name" value="Cupin_2"/>
    <property type="match status" value="1"/>
</dbReference>
<evidence type="ECO:0008006" key="6">
    <source>
        <dbReference type="Google" id="ProtNLM"/>
    </source>
</evidence>
<feature type="domain" description="Cupin type-2" evidence="3">
    <location>
        <begin position="79"/>
        <end position="126"/>
    </location>
</feature>
<sequence length="369" mass="40483">MTTTATTTDSTKMAVAQSSSMPRVQQPLGKPSPYIIPAYEGETITIPGTKSTVRILASAKETEGLMSVFGMDGAVADAPGFHYHNLAHDVFMCTKGHMKVWAGDRCKILGPGDFCYVPPTVVHQPQLLDDGINETVGLVTPGQWVDFFRFVSEKYDGVVADEFDTRDPRDTFGPKFREIKENYDVVFQREFQGAEVSEWSKEDSVLPDEAGKEYYLKANTGPCHLLEGVLSRPFITTKQSKAATGNFAITSIESSNRLNNTVLSKPFVFEKTHQVYHVLDGAIKITVDGSVNLVRAGETAFIPAGTEAAIEFVDRYVRFWAYSSGDGLESLIADAGGKFEGTMVPDQSRDLDTEALKKAAEKYNVKISS</sequence>
<evidence type="ECO:0000259" key="3">
    <source>
        <dbReference type="Pfam" id="PF07883"/>
    </source>
</evidence>
<dbReference type="SUPFAM" id="SSF51182">
    <property type="entry name" value="RmlC-like cupins"/>
    <property type="match status" value="2"/>
</dbReference>
<dbReference type="InterPro" id="IPR011051">
    <property type="entry name" value="RmlC_Cupin_sf"/>
</dbReference>